<feature type="transmembrane region" description="Helical" evidence="1">
    <location>
        <begin position="90"/>
        <end position="111"/>
    </location>
</feature>
<keyword evidence="1" id="KW-0812">Transmembrane</keyword>
<proteinExistence type="predicted"/>
<keyword evidence="3" id="KW-0813">Transport</keyword>
<evidence type="ECO:0000313" key="3">
    <source>
        <dbReference type="EMBL" id="MEK8032754.1"/>
    </source>
</evidence>
<gene>
    <name evidence="3" type="ORF">AACH06_18185</name>
</gene>
<feature type="transmembrane region" description="Helical" evidence="1">
    <location>
        <begin position="38"/>
        <end position="57"/>
    </location>
</feature>
<evidence type="ECO:0000259" key="2">
    <source>
        <dbReference type="Pfam" id="PF07885"/>
    </source>
</evidence>
<feature type="domain" description="Potassium channel" evidence="2">
    <location>
        <begin position="132"/>
        <end position="213"/>
    </location>
</feature>
<protein>
    <submittedName>
        <fullName evidence="3">Potassium channel family protein</fullName>
    </submittedName>
</protein>
<dbReference type="SUPFAM" id="SSF81324">
    <property type="entry name" value="Voltage-gated potassium channels"/>
    <property type="match status" value="1"/>
</dbReference>
<feature type="transmembrane region" description="Helical" evidence="1">
    <location>
        <begin position="12"/>
        <end position="32"/>
    </location>
</feature>
<feature type="transmembrane region" description="Helical" evidence="1">
    <location>
        <begin position="198"/>
        <end position="218"/>
    </location>
</feature>
<dbReference type="Pfam" id="PF07885">
    <property type="entry name" value="Ion_trans_2"/>
    <property type="match status" value="1"/>
</dbReference>
<dbReference type="RefSeq" id="WP_341427176.1">
    <property type="nucleotide sequence ID" value="NZ_JBBUTG010000012.1"/>
</dbReference>
<dbReference type="InterPro" id="IPR013099">
    <property type="entry name" value="K_chnl_dom"/>
</dbReference>
<keyword evidence="3" id="KW-0407">Ion channel</keyword>
<accession>A0ABU9BS13</accession>
<organism evidence="3 4">
    <name type="scientific">Ideonella lacteola</name>
    <dbReference type="NCBI Taxonomy" id="2984193"/>
    <lineage>
        <taxon>Bacteria</taxon>
        <taxon>Pseudomonadati</taxon>
        <taxon>Pseudomonadota</taxon>
        <taxon>Betaproteobacteria</taxon>
        <taxon>Burkholderiales</taxon>
        <taxon>Sphaerotilaceae</taxon>
        <taxon>Ideonella</taxon>
    </lineage>
</organism>
<dbReference type="EMBL" id="JBBUTG010000012">
    <property type="protein sequence ID" value="MEK8032754.1"/>
    <property type="molecule type" value="Genomic_DNA"/>
</dbReference>
<keyword evidence="3" id="KW-0406">Ion transport</keyword>
<feature type="transmembrane region" description="Helical" evidence="1">
    <location>
        <begin position="64"/>
        <end position="84"/>
    </location>
</feature>
<dbReference type="Proteomes" id="UP001371218">
    <property type="component" value="Unassembled WGS sequence"/>
</dbReference>
<name>A0ABU9BS13_9BURK</name>
<reference evidence="3 4" key="1">
    <citation type="submission" date="2024-04" db="EMBL/GenBank/DDBJ databases">
        <title>Novel species of the genus Ideonella isolated from streams.</title>
        <authorList>
            <person name="Lu H."/>
        </authorList>
    </citation>
    <scope>NUCLEOTIDE SEQUENCE [LARGE SCALE GENOMIC DNA]</scope>
    <source>
        <strain evidence="3 4">DXS29W</strain>
    </source>
</reference>
<keyword evidence="1" id="KW-1133">Transmembrane helix</keyword>
<keyword evidence="4" id="KW-1185">Reference proteome</keyword>
<keyword evidence="1" id="KW-0472">Membrane</keyword>
<evidence type="ECO:0000313" key="4">
    <source>
        <dbReference type="Proteomes" id="UP001371218"/>
    </source>
</evidence>
<dbReference type="GO" id="GO:0034220">
    <property type="term" value="P:monoatomic ion transmembrane transport"/>
    <property type="evidence" value="ECO:0007669"/>
    <property type="project" value="UniProtKB-KW"/>
</dbReference>
<feature type="transmembrane region" description="Helical" evidence="1">
    <location>
        <begin position="123"/>
        <end position="147"/>
    </location>
</feature>
<dbReference type="Gene3D" id="1.10.287.70">
    <property type="match status" value="1"/>
</dbReference>
<evidence type="ECO:0000256" key="1">
    <source>
        <dbReference type="SAM" id="Phobius"/>
    </source>
</evidence>
<comment type="caution">
    <text evidence="3">The sequence shown here is derived from an EMBL/GenBank/DDBJ whole genome shotgun (WGS) entry which is preliminary data.</text>
</comment>
<sequence length="226" mass="24544">MHLIRWIDNTRRHPSAILLAVQLAGMLLYPFIENTNAGRIGFGVFGILVLALTTGMVRRTPGLNWVSAGIALPAIVLLALQALFDMPHLLPWSSALEAIFYFYAAGSLIAYMMADRHATTDELFAAGGTFTLLAWGFAYVYLLMQALQPGCFAAAVNPQSARTWTELMYMSFALLSSTGIGDVIPLTTHARMVAAVEMFVGVMYLAAVVSRLIGLTLIDQRDTPAA</sequence>